<dbReference type="PRINTS" id="PR00385">
    <property type="entry name" value="P450"/>
</dbReference>
<evidence type="ECO:0000256" key="1">
    <source>
        <dbReference type="ARBA" id="ARBA00001971"/>
    </source>
</evidence>
<keyword evidence="16" id="KW-1185">Reference proteome</keyword>
<evidence type="ECO:0000256" key="11">
    <source>
        <dbReference type="ARBA" id="ARBA00023033"/>
    </source>
</evidence>
<comment type="subcellular location">
    <subcellularLocation>
        <location evidence="3">Endoplasmic reticulum membrane</location>
        <topology evidence="3">Peripheral membrane protein</topology>
    </subcellularLocation>
    <subcellularLocation>
        <location evidence="2">Microsome membrane</location>
        <topology evidence="2">Peripheral membrane protein</topology>
    </subcellularLocation>
</comment>
<comment type="similarity">
    <text evidence="4 13">Belongs to the cytochrome P450 family.</text>
</comment>
<keyword evidence="5 13" id="KW-0349">Heme</keyword>
<dbReference type="Pfam" id="PF00067">
    <property type="entry name" value="p450"/>
    <property type="match status" value="1"/>
</dbReference>
<feature type="chain" id="PRO_5046295726" description="Cytochrome P450" evidence="14">
    <location>
        <begin position="21"/>
        <end position="510"/>
    </location>
</feature>
<comment type="cofactor">
    <cofactor evidence="1">
        <name>heme</name>
        <dbReference type="ChEBI" id="CHEBI:30413"/>
    </cofactor>
</comment>
<keyword evidence="11 13" id="KW-0503">Monooxygenase</keyword>
<keyword evidence="9 13" id="KW-0560">Oxidoreductase</keyword>
<evidence type="ECO:0000256" key="7">
    <source>
        <dbReference type="ARBA" id="ARBA00022824"/>
    </source>
</evidence>
<organism evidence="15 16">
    <name type="scientific">Orchesella dallaii</name>
    <dbReference type="NCBI Taxonomy" id="48710"/>
    <lineage>
        <taxon>Eukaryota</taxon>
        <taxon>Metazoa</taxon>
        <taxon>Ecdysozoa</taxon>
        <taxon>Arthropoda</taxon>
        <taxon>Hexapoda</taxon>
        <taxon>Collembola</taxon>
        <taxon>Entomobryomorpha</taxon>
        <taxon>Entomobryoidea</taxon>
        <taxon>Orchesellidae</taxon>
        <taxon>Orchesellinae</taxon>
        <taxon>Orchesella</taxon>
    </lineage>
</organism>
<evidence type="ECO:0000256" key="3">
    <source>
        <dbReference type="ARBA" id="ARBA00004406"/>
    </source>
</evidence>
<dbReference type="PRINTS" id="PR00463">
    <property type="entry name" value="EP450I"/>
</dbReference>
<evidence type="ECO:0000256" key="4">
    <source>
        <dbReference type="ARBA" id="ARBA00010617"/>
    </source>
</evidence>
<evidence type="ECO:0000256" key="10">
    <source>
        <dbReference type="ARBA" id="ARBA00023004"/>
    </source>
</evidence>
<evidence type="ECO:0000256" key="14">
    <source>
        <dbReference type="SAM" id="SignalP"/>
    </source>
</evidence>
<evidence type="ECO:0000256" key="9">
    <source>
        <dbReference type="ARBA" id="ARBA00023002"/>
    </source>
</evidence>
<evidence type="ECO:0000256" key="8">
    <source>
        <dbReference type="ARBA" id="ARBA00022848"/>
    </source>
</evidence>
<keyword evidence="12" id="KW-0472">Membrane</keyword>
<evidence type="ECO:0000256" key="13">
    <source>
        <dbReference type="RuleBase" id="RU000461"/>
    </source>
</evidence>
<reference evidence="15 16" key="1">
    <citation type="submission" date="2024-08" db="EMBL/GenBank/DDBJ databases">
        <authorList>
            <person name="Cucini C."/>
            <person name="Frati F."/>
        </authorList>
    </citation>
    <scope>NUCLEOTIDE SEQUENCE [LARGE SCALE GENOMIC DNA]</scope>
</reference>
<dbReference type="Gene3D" id="1.10.630.10">
    <property type="entry name" value="Cytochrome P450"/>
    <property type="match status" value="1"/>
</dbReference>
<evidence type="ECO:0000313" key="16">
    <source>
        <dbReference type="Proteomes" id="UP001642540"/>
    </source>
</evidence>
<dbReference type="PANTHER" id="PTHR24292:SF102">
    <property type="entry name" value="CYTOCHROME P450 FAMILY-RELATED"/>
    <property type="match status" value="1"/>
</dbReference>
<dbReference type="PANTHER" id="PTHR24292">
    <property type="entry name" value="CYTOCHROME P450"/>
    <property type="match status" value="1"/>
</dbReference>
<dbReference type="Proteomes" id="UP001642540">
    <property type="component" value="Unassembled WGS sequence"/>
</dbReference>
<keyword evidence="14" id="KW-0732">Signal</keyword>
<evidence type="ECO:0000256" key="2">
    <source>
        <dbReference type="ARBA" id="ARBA00004174"/>
    </source>
</evidence>
<protein>
    <recommendedName>
        <fullName evidence="17">Cytochrome P450</fullName>
    </recommendedName>
</protein>
<evidence type="ECO:0000256" key="6">
    <source>
        <dbReference type="ARBA" id="ARBA00022723"/>
    </source>
</evidence>
<proteinExistence type="inferred from homology"/>
<comment type="caution">
    <text evidence="15">The sequence shown here is derived from an EMBL/GenBank/DDBJ whole genome shotgun (WGS) entry which is preliminary data.</text>
</comment>
<keyword evidence="6 13" id="KW-0479">Metal-binding</keyword>
<dbReference type="EMBL" id="CAXLJM020000078">
    <property type="protein sequence ID" value="CAL8129570.1"/>
    <property type="molecule type" value="Genomic_DNA"/>
</dbReference>
<evidence type="ECO:0000256" key="12">
    <source>
        <dbReference type="ARBA" id="ARBA00023136"/>
    </source>
</evidence>
<dbReference type="InterPro" id="IPR001128">
    <property type="entry name" value="Cyt_P450"/>
</dbReference>
<keyword evidence="7" id="KW-0256">Endoplasmic reticulum</keyword>
<evidence type="ECO:0000256" key="5">
    <source>
        <dbReference type="ARBA" id="ARBA00022617"/>
    </source>
</evidence>
<keyword evidence="8" id="KW-0492">Microsome</keyword>
<dbReference type="InterPro" id="IPR002401">
    <property type="entry name" value="Cyt_P450_E_grp-I"/>
</dbReference>
<evidence type="ECO:0000313" key="15">
    <source>
        <dbReference type="EMBL" id="CAL8129570.1"/>
    </source>
</evidence>
<dbReference type="InterPro" id="IPR036396">
    <property type="entry name" value="Cyt_P450_sf"/>
</dbReference>
<dbReference type="InterPro" id="IPR050476">
    <property type="entry name" value="Insect_CytP450_Detox"/>
</dbReference>
<dbReference type="InterPro" id="IPR017972">
    <property type="entry name" value="Cyt_P450_CS"/>
</dbReference>
<dbReference type="SUPFAM" id="SSF48264">
    <property type="entry name" value="Cytochrome P450"/>
    <property type="match status" value="1"/>
</dbReference>
<accession>A0ABP1RKI6</accession>
<dbReference type="PROSITE" id="PS00086">
    <property type="entry name" value="CYTOCHROME_P450"/>
    <property type="match status" value="1"/>
</dbReference>
<evidence type="ECO:0008006" key="17">
    <source>
        <dbReference type="Google" id="ProtNLM"/>
    </source>
</evidence>
<keyword evidence="10 13" id="KW-0408">Iron</keyword>
<gene>
    <name evidence="15" type="ORF">ODALV1_LOCUS23293</name>
</gene>
<feature type="signal peptide" evidence="14">
    <location>
        <begin position="1"/>
        <end position="20"/>
    </location>
</feature>
<sequence>MISILVWMIALVALFIHRRQFRMSILQRHGIPGPKPNLWWGNLFEYLKTPNVEWDSQLVEKYGPVCGYYMGAKPVILLAEPSLIHTIQTNHDFLDRPRRVPGGINPDPKRAKMLGNLGVSDWKNLRGILDKAFSPQKLKGMSHHVAALVNVFMSRIAPNDDVSINFYPLYQDLTLDLIGKTGFGLDSDIQMNPNDELKKAVDQEFSKSTGTFLLKLFLCFPEIQCVLQPIRVLLEKAKHWMGFGGHSELWNLGRNAVLQRKNQPQADATDLLQVMLDSGRLDETSIVANSVLFFEAGFETLSAGLAFITYLMIKHPEVQEDVRNEIRDILKGSGGKMDCFHLKQFRILDAAIQEALRMFPPQTTFIGRSGSSAIHREYSWKGQQLKCIIPANVHVQVGLYQILNSDEIWESPRRYNPDRFQPGTTLNQEQSFAFQPFGNGKRMCIGKKYADMALKMLLVPLLSKYKLVRSDETEDDISVIYKTATMTPKKGVFGKPVADPLFPEEELHDV</sequence>
<name>A0ABP1RKI6_9HEXA</name>